<dbReference type="EMBL" id="CP039865">
    <property type="protein sequence ID" value="QCK84628.1"/>
    <property type="molecule type" value="Genomic_DNA"/>
</dbReference>
<dbReference type="GO" id="GO:0004165">
    <property type="term" value="F:delta(3)-delta(2)-enoyl-CoA isomerase activity"/>
    <property type="evidence" value="ECO:0007669"/>
    <property type="project" value="UniProtKB-ARBA"/>
</dbReference>
<organism evidence="4 5">
    <name type="scientific">Phreatobacter aquaticus</name>
    <dbReference type="NCBI Taxonomy" id="2570229"/>
    <lineage>
        <taxon>Bacteria</taxon>
        <taxon>Pseudomonadati</taxon>
        <taxon>Pseudomonadota</taxon>
        <taxon>Alphaproteobacteria</taxon>
        <taxon>Hyphomicrobiales</taxon>
        <taxon>Phreatobacteraceae</taxon>
        <taxon>Phreatobacter</taxon>
    </lineage>
</organism>
<dbReference type="RefSeq" id="WP_137097963.1">
    <property type="nucleotide sequence ID" value="NZ_CP039865.1"/>
</dbReference>
<dbReference type="OrthoDB" id="9777711at2"/>
<evidence type="ECO:0000313" key="4">
    <source>
        <dbReference type="EMBL" id="QCK84628.1"/>
    </source>
</evidence>
<dbReference type="InterPro" id="IPR051053">
    <property type="entry name" value="ECH/Chromodomain_protein"/>
</dbReference>
<dbReference type="PANTHER" id="PTHR43684:SF1">
    <property type="entry name" value="ENOYL-COA DELTA ISOMERASE 2"/>
    <property type="match status" value="1"/>
</dbReference>
<evidence type="ECO:0000256" key="3">
    <source>
        <dbReference type="ARBA" id="ARBA00023235"/>
    </source>
</evidence>
<name>A0A4D7QBV5_9HYPH</name>
<sequence>MAEPLVLTSVEGATATLILNRPARHNSLVPELLEELSEAIDSLDTHALSCLVLAANGRSFSTGGDVAGFADLPRGQRRIYADRLVGLLNTVILQLIDCPVPVIARVQGPVTGGSCALVFASDLVAFGPRAFVQSYYVDVGFAPDGGWTALLPERIGVTRASAIQMLNRRIGADEALALGLATRLVAEADLDATIADWTTTLAGKVRGSLVATRALLTPPARRLVLADALERERQRFLSLIETDETEAGMARFLGRAA</sequence>
<gene>
    <name evidence="4" type="ORF">E8L99_01910</name>
</gene>
<dbReference type="Proteomes" id="UP000298588">
    <property type="component" value="Chromosome"/>
</dbReference>
<protein>
    <submittedName>
        <fullName evidence="4">Enoyl-CoA hydratase/isomerase family protein</fullName>
    </submittedName>
</protein>
<proteinExistence type="predicted"/>
<keyword evidence="5" id="KW-1185">Reference proteome</keyword>
<dbReference type="Gene3D" id="3.90.226.10">
    <property type="entry name" value="2-enoyl-CoA Hydratase, Chain A, domain 1"/>
    <property type="match status" value="1"/>
</dbReference>
<evidence type="ECO:0000256" key="1">
    <source>
        <dbReference type="ARBA" id="ARBA00004275"/>
    </source>
</evidence>
<dbReference type="InterPro" id="IPR001753">
    <property type="entry name" value="Enoyl-CoA_hydra/iso"/>
</dbReference>
<keyword evidence="3 4" id="KW-0413">Isomerase</keyword>
<dbReference type="AlphaFoldDB" id="A0A4D7QBV5"/>
<evidence type="ECO:0000313" key="5">
    <source>
        <dbReference type="Proteomes" id="UP000298588"/>
    </source>
</evidence>
<dbReference type="InterPro" id="IPR029045">
    <property type="entry name" value="ClpP/crotonase-like_dom_sf"/>
</dbReference>
<keyword evidence="2" id="KW-0576">Peroxisome</keyword>
<dbReference type="SUPFAM" id="SSF52096">
    <property type="entry name" value="ClpP/crotonase"/>
    <property type="match status" value="1"/>
</dbReference>
<reference evidence="4 5" key="1">
    <citation type="submission" date="2019-04" db="EMBL/GenBank/DDBJ databases">
        <title>Phreatobacter aquaticus sp. nov.</title>
        <authorList>
            <person name="Choi A."/>
            <person name="Baek K."/>
        </authorList>
    </citation>
    <scope>NUCLEOTIDE SEQUENCE [LARGE SCALE GENOMIC DNA]</scope>
    <source>
        <strain evidence="4 5">NMCR1094</strain>
    </source>
</reference>
<accession>A0A4D7QBV5</accession>
<dbReference type="CDD" id="cd06558">
    <property type="entry name" value="crotonase-like"/>
    <property type="match status" value="1"/>
</dbReference>
<dbReference type="KEGG" id="paqt:E8L99_01910"/>
<evidence type="ECO:0000256" key="2">
    <source>
        <dbReference type="ARBA" id="ARBA00023140"/>
    </source>
</evidence>
<dbReference type="PANTHER" id="PTHR43684">
    <property type="match status" value="1"/>
</dbReference>
<comment type="subcellular location">
    <subcellularLocation>
        <location evidence="1">Peroxisome</location>
    </subcellularLocation>
</comment>
<dbReference type="Pfam" id="PF00378">
    <property type="entry name" value="ECH_1"/>
    <property type="match status" value="1"/>
</dbReference>